<dbReference type="InterPro" id="IPR005164">
    <property type="entry name" value="Allantoicase"/>
</dbReference>
<evidence type="ECO:0000259" key="3">
    <source>
        <dbReference type="Pfam" id="PF03561"/>
    </source>
</evidence>
<comment type="caution">
    <text evidence="4">The sequence shown here is derived from an EMBL/GenBank/DDBJ whole genome shotgun (WGS) entry which is preliminary data.</text>
</comment>
<dbReference type="PANTHER" id="PTHR12045:SF3">
    <property type="entry name" value="INACTIVE ALLANTOICASE-RELATED"/>
    <property type="match status" value="1"/>
</dbReference>
<evidence type="ECO:0000313" key="5">
    <source>
        <dbReference type="Proteomes" id="UP001501771"/>
    </source>
</evidence>
<dbReference type="PIRSF" id="PIRSF016516">
    <property type="entry name" value="Allantoicase"/>
    <property type="match status" value="1"/>
</dbReference>
<dbReference type="InterPro" id="IPR008979">
    <property type="entry name" value="Galactose-bd-like_sf"/>
</dbReference>
<dbReference type="NCBIfam" id="TIGR02961">
    <property type="entry name" value="allantoicase"/>
    <property type="match status" value="1"/>
</dbReference>
<protein>
    <recommendedName>
        <fullName evidence="2">Probable allantoicase</fullName>
        <ecNumber evidence="2">3.5.3.4</ecNumber>
    </recommendedName>
    <alternativeName>
        <fullName evidence="2">Allantoate amidinohydrolase</fullName>
    </alternativeName>
</protein>
<dbReference type="EC" id="3.5.3.4" evidence="2"/>
<dbReference type="HAMAP" id="MF_00813">
    <property type="entry name" value="Allantoicase"/>
    <property type="match status" value="1"/>
</dbReference>
<keyword evidence="2" id="KW-0659">Purine metabolism</keyword>
<dbReference type="Pfam" id="PF03561">
    <property type="entry name" value="Allantoicase"/>
    <property type="match status" value="2"/>
</dbReference>
<dbReference type="RefSeq" id="WP_344147409.1">
    <property type="nucleotide sequence ID" value="NZ_BAAAQR010000001.1"/>
</dbReference>
<evidence type="ECO:0000256" key="2">
    <source>
        <dbReference type="HAMAP-Rule" id="MF_00813"/>
    </source>
</evidence>
<dbReference type="PANTHER" id="PTHR12045">
    <property type="entry name" value="ALLANTOICASE"/>
    <property type="match status" value="1"/>
</dbReference>
<organism evidence="4 5">
    <name type="scientific">Nocardioides koreensis</name>
    <dbReference type="NCBI Taxonomy" id="433651"/>
    <lineage>
        <taxon>Bacteria</taxon>
        <taxon>Bacillati</taxon>
        <taxon>Actinomycetota</taxon>
        <taxon>Actinomycetes</taxon>
        <taxon>Propionibacteriales</taxon>
        <taxon>Nocardioidaceae</taxon>
        <taxon>Nocardioides</taxon>
    </lineage>
</organism>
<gene>
    <name evidence="2 4" type="primary">alc</name>
    <name evidence="4" type="ORF">GCM10009844_06270</name>
</gene>
<dbReference type="SUPFAM" id="SSF49785">
    <property type="entry name" value="Galactose-binding domain-like"/>
    <property type="match status" value="2"/>
</dbReference>
<name>A0ABP5L023_9ACTN</name>
<dbReference type="Proteomes" id="UP001501771">
    <property type="component" value="Unassembled WGS sequence"/>
</dbReference>
<comment type="pathway">
    <text evidence="2">Nitrogen metabolism; (S)-allantoin degradation; (S)-ureidoglycolate from allantoate (aminidohydrolase route): step 1/1.</text>
</comment>
<dbReference type="InterPro" id="IPR015908">
    <property type="entry name" value="Allantoicase_dom"/>
</dbReference>
<proteinExistence type="inferred from homology"/>
<comment type="catalytic activity">
    <reaction evidence="2">
        <text>allantoate + H2O = (S)-ureidoglycolate + urea</text>
        <dbReference type="Rhea" id="RHEA:11016"/>
        <dbReference type="ChEBI" id="CHEBI:15377"/>
        <dbReference type="ChEBI" id="CHEBI:16199"/>
        <dbReference type="ChEBI" id="CHEBI:17536"/>
        <dbReference type="ChEBI" id="CHEBI:57296"/>
        <dbReference type="EC" id="3.5.3.4"/>
    </reaction>
</comment>
<evidence type="ECO:0000313" key="4">
    <source>
        <dbReference type="EMBL" id="GAA2138360.1"/>
    </source>
</evidence>
<sequence length="322" mass="35165">MTGFTHLPDLASRDLAGSVCAANDEFFAARENLIRPEPPAPVPTFGHKGKEYDGWETRRRREPGSDWAIVRLGVPGVVHGVVVDTSYFTGNFPPHVSVEGAVVTGYPSAAELDSFAWEPLVARSPARGDAVNEYAVSDRRAWTHVRLTIHPDGGVARFRVHGTPVPDRRFLTGTVDLAALENGGALVGCSDAFYGSAGRLILPGRARHMGEGWENARRRDGGNDWALFRLAGPGVVRHVELDTSYFLGNAPGWVRLAGCGSASESEEDLAAADWFDLVPRERAQPDTRHRFLVPEDRPVTHVRLDVYPDGGMARLRVWGELA</sequence>
<dbReference type="EMBL" id="BAAAQR010000001">
    <property type="protein sequence ID" value="GAA2138360.1"/>
    <property type="molecule type" value="Genomic_DNA"/>
</dbReference>
<comment type="similarity">
    <text evidence="1 2">Belongs to the allantoicase family.</text>
</comment>
<keyword evidence="2" id="KW-0378">Hydrolase</keyword>
<reference evidence="5" key="1">
    <citation type="journal article" date="2019" name="Int. J. Syst. Evol. Microbiol.">
        <title>The Global Catalogue of Microorganisms (GCM) 10K type strain sequencing project: providing services to taxonomists for standard genome sequencing and annotation.</title>
        <authorList>
            <consortium name="The Broad Institute Genomics Platform"/>
            <consortium name="The Broad Institute Genome Sequencing Center for Infectious Disease"/>
            <person name="Wu L."/>
            <person name="Ma J."/>
        </authorList>
    </citation>
    <scope>NUCLEOTIDE SEQUENCE [LARGE SCALE GENOMIC DNA]</scope>
    <source>
        <strain evidence="5">JCM 16022</strain>
    </source>
</reference>
<feature type="domain" description="Allantoicase" evidence="3">
    <location>
        <begin position="17"/>
        <end position="164"/>
    </location>
</feature>
<accession>A0ABP5L023</accession>
<keyword evidence="5" id="KW-1185">Reference proteome</keyword>
<dbReference type="Gene3D" id="2.60.120.260">
    <property type="entry name" value="Galactose-binding domain-like"/>
    <property type="match status" value="2"/>
</dbReference>
<feature type="domain" description="Allantoicase" evidence="3">
    <location>
        <begin position="183"/>
        <end position="321"/>
    </location>
</feature>
<evidence type="ECO:0000256" key="1">
    <source>
        <dbReference type="ARBA" id="ARBA00009242"/>
    </source>
</evidence>